<evidence type="ECO:0000256" key="2">
    <source>
        <dbReference type="ARBA" id="ARBA00048432"/>
    </source>
</evidence>
<dbReference type="InterPro" id="IPR041679">
    <property type="entry name" value="DNA2/NAM7-like_C"/>
</dbReference>
<dbReference type="GO" id="GO:0003678">
    <property type="term" value="F:DNA helicase activity"/>
    <property type="evidence" value="ECO:0007669"/>
    <property type="project" value="UniProtKB-EC"/>
</dbReference>
<keyword evidence="1" id="KW-0378">Hydrolase</keyword>
<dbReference type="STRING" id="1043004.A0A074XAB1"/>
<dbReference type="InterPro" id="IPR041677">
    <property type="entry name" value="DNA2/NAM7_AAA_11"/>
</dbReference>
<dbReference type="RefSeq" id="XP_013425782.1">
    <property type="nucleotide sequence ID" value="XM_013570328.1"/>
</dbReference>
<dbReference type="InterPro" id="IPR047187">
    <property type="entry name" value="SF1_C_Upf1"/>
</dbReference>
<dbReference type="Proteomes" id="UP000027730">
    <property type="component" value="Unassembled WGS sequence"/>
</dbReference>
<dbReference type="PANTHER" id="PTHR10887:SF341">
    <property type="entry name" value="NFX1-TYPE ZINC FINGER-CONTAINING PROTEIN 1"/>
    <property type="match status" value="1"/>
</dbReference>
<evidence type="ECO:0000256" key="3">
    <source>
        <dbReference type="SAM" id="MobiDB-lite"/>
    </source>
</evidence>
<sequence length="1195" mass="134389">MFRPRHAPTTTLTRLFVRLFSDRGNRKSATRPTLFHRALQGKFAVSSVQDAQVFLSTTLNQKDNPIAVVEEILASRNGLSCLNRAFNIDAAPEYIDEVLQPVITWLQYPALQSASSGFYLRSTLQSIVDPPGSKFWKNYHSHVKYELVDQKSTQCFAWFLLQLLTNTRNVRPLDLMIAKDPLVQSILADSTYGNTRDLGGRIQRVYALHQAAKARTDRHTFQPRHDNDFQNFQDIGIFPTLQEVMSDDKPRIWKAAEVFEEPDPTRRLYIYLANLFRLYRQDWLEEIREKVRIALGKETEVAHTIKTLKVKMTGVSCRDASRKNGQHPWSLKLECLEALPEFKDLNPEQCKAFIKDDIEFMPDGALGLVIADGEPVAIIKILRDEALLAKSVICISFHHRGTIPQAMLRMINATNLDLVPLNTAGYAYEPVLGRLQETTEIPFERELLFWDDSQMLEESEAYKIEGVKKIVKQLEETPELDLQDTLELNSSVVLDPSQAASLVVALKQKLSLVQGPPGTGKSFIGALAVKVSLDNTNEKHLIICHTNQALDQFIQDIRKVGVKDSDIVRLGGIERTDPANHSLLLSSLKVDSALRSSRDTRSFVKDIERQVLDEAHRLEDLYRELTSLNALRNHLDGLAMRGDPRYSQAFDISLERNGTTRITTNGTVANRHYLLQRWIEGEDPGVFPEKKKYDVWNLSLQQRKELSTSWCAEISKTVLSAFLKTAEHHDDLLSQARNANGQVTEQIIRSKRIIACTTSGAAKYPQVLAEAPGVIVVEEAGQVLESHIVTALNPTAKQLIMIGDHKQLRPFVNYDLSVEKGDGYDLNRSMFERLVLKGYPHQVLAQQHRMRPEISNLPRQLTYPDLIDAPKTLNRPDLRGFSNNVIFVDHNQPEDTASEDPETTNLIASKRNTFEAEMAFSTVKYLLQQNYPASSIVVLTPYLGQVKITQEVFSREFDAVLSNSDIQRMEQNGIIKDSSEISTIGRYLATCVVSTANSHIIDNYQGQESDIVVASLTRSNPEGDIGFLNSPERLNVLLSRARNALIIIGNSSTFKAAHTGRETWTKLFELLEAGGHMYQGVPVKCENHPQNTALLQTPADFAESCPNGGCLEPCGVKLRCGVHECDSLCHHLGDHSMVLCHATIEEMCNRGKHAQKFKCHQRLEVISKPCEGCQAEDKSERKKKEAEDGSGGVSK</sequence>
<dbReference type="CDD" id="cd18808">
    <property type="entry name" value="SF1_C_Upf1"/>
    <property type="match status" value="1"/>
</dbReference>
<dbReference type="GO" id="GO:0031380">
    <property type="term" value="C:nuclear RNA-directed RNA polymerase complex"/>
    <property type="evidence" value="ECO:0007669"/>
    <property type="project" value="TreeGrafter"/>
</dbReference>
<evidence type="ECO:0000313" key="6">
    <source>
        <dbReference type="Proteomes" id="UP000027730"/>
    </source>
</evidence>
<keyword evidence="1" id="KW-0067">ATP-binding</keyword>
<dbReference type="GO" id="GO:0031048">
    <property type="term" value="P:regulatory ncRNA-mediated heterochromatin formation"/>
    <property type="evidence" value="ECO:0007669"/>
    <property type="project" value="TreeGrafter"/>
</dbReference>
<evidence type="ECO:0000259" key="4">
    <source>
        <dbReference type="PROSITE" id="PS51192"/>
    </source>
</evidence>
<dbReference type="OrthoDB" id="2423195at2759"/>
<keyword evidence="1" id="KW-0547">Nucleotide-binding</keyword>
<proteinExistence type="predicted"/>
<dbReference type="InterPro" id="IPR027417">
    <property type="entry name" value="P-loop_NTPase"/>
</dbReference>
<keyword evidence="6" id="KW-1185">Reference proteome</keyword>
<dbReference type="GeneID" id="25411186"/>
<protein>
    <recommendedName>
        <fullName evidence="4">Helicase ATP-binding domain-containing protein</fullName>
    </recommendedName>
</protein>
<gene>
    <name evidence="5" type="ORF">M436DRAFT_50054</name>
</gene>
<dbReference type="HOGENOM" id="CLU_005405_0_0_1"/>
<dbReference type="InterPro" id="IPR045055">
    <property type="entry name" value="DNA2/NAM7-like"/>
</dbReference>
<dbReference type="AlphaFoldDB" id="A0A074XAB1"/>
<dbReference type="CDD" id="cd17936">
    <property type="entry name" value="EEXXEc_NFX1"/>
    <property type="match status" value="1"/>
</dbReference>
<dbReference type="Pfam" id="PF13086">
    <property type="entry name" value="AAA_11"/>
    <property type="match status" value="1"/>
</dbReference>
<organism evidence="5 6">
    <name type="scientific">Aureobasidium namibiae CBS 147.97</name>
    <dbReference type="NCBI Taxonomy" id="1043004"/>
    <lineage>
        <taxon>Eukaryota</taxon>
        <taxon>Fungi</taxon>
        <taxon>Dikarya</taxon>
        <taxon>Ascomycota</taxon>
        <taxon>Pezizomycotina</taxon>
        <taxon>Dothideomycetes</taxon>
        <taxon>Dothideomycetidae</taxon>
        <taxon>Dothideales</taxon>
        <taxon>Saccotheciaceae</taxon>
        <taxon>Aureobasidium</taxon>
    </lineage>
</organism>
<feature type="domain" description="Helicase ATP-binding" evidence="4">
    <location>
        <begin position="502"/>
        <end position="662"/>
    </location>
</feature>
<dbReference type="EMBL" id="KL584713">
    <property type="protein sequence ID" value="KEQ71566.1"/>
    <property type="molecule type" value="Genomic_DNA"/>
</dbReference>
<evidence type="ECO:0000313" key="5">
    <source>
        <dbReference type="EMBL" id="KEQ71566.1"/>
    </source>
</evidence>
<dbReference type="PANTHER" id="PTHR10887">
    <property type="entry name" value="DNA2/NAM7 HELICASE FAMILY"/>
    <property type="match status" value="1"/>
</dbReference>
<name>A0A074XAB1_9PEZI</name>
<dbReference type="Gene3D" id="3.40.50.300">
    <property type="entry name" value="P-loop containing nucleotide triphosphate hydrolases"/>
    <property type="match status" value="3"/>
</dbReference>
<feature type="compositionally biased region" description="Basic and acidic residues" evidence="3">
    <location>
        <begin position="1175"/>
        <end position="1187"/>
    </location>
</feature>
<dbReference type="CDD" id="cd06008">
    <property type="entry name" value="NF-X1-zinc-finger"/>
    <property type="match status" value="1"/>
</dbReference>
<dbReference type="Pfam" id="PF13087">
    <property type="entry name" value="AAA_12"/>
    <property type="match status" value="1"/>
</dbReference>
<keyword evidence="1" id="KW-0347">Helicase</keyword>
<dbReference type="SUPFAM" id="SSF52540">
    <property type="entry name" value="P-loop containing nucleoside triphosphate hydrolases"/>
    <property type="match status" value="1"/>
</dbReference>
<dbReference type="InterPro" id="IPR014001">
    <property type="entry name" value="Helicase_ATP-bd"/>
</dbReference>
<comment type="catalytic activity">
    <reaction evidence="2">
        <text>ATP + H2O = ADP + phosphate + H(+)</text>
        <dbReference type="Rhea" id="RHEA:13065"/>
        <dbReference type="ChEBI" id="CHEBI:15377"/>
        <dbReference type="ChEBI" id="CHEBI:15378"/>
        <dbReference type="ChEBI" id="CHEBI:30616"/>
        <dbReference type="ChEBI" id="CHEBI:43474"/>
        <dbReference type="ChEBI" id="CHEBI:456216"/>
        <dbReference type="EC" id="3.6.4.12"/>
    </reaction>
    <physiologicalReaction direction="left-to-right" evidence="2">
        <dbReference type="Rhea" id="RHEA:13066"/>
    </physiologicalReaction>
</comment>
<accession>A0A074XAB1</accession>
<dbReference type="FunFam" id="3.40.50.300:FF:001660">
    <property type="entry name" value="NF-X1 finger and helicase protein, putative"/>
    <property type="match status" value="1"/>
</dbReference>
<reference evidence="5 6" key="1">
    <citation type="journal article" date="2014" name="BMC Genomics">
        <title>Genome sequencing of four Aureobasidium pullulans varieties: biotechnological potential, stress tolerance, and description of new species.</title>
        <authorList>
            <person name="Gostin Ar C."/>
            <person name="Ohm R.A."/>
            <person name="Kogej T."/>
            <person name="Sonjak S."/>
            <person name="Turk M."/>
            <person name="Zajc J."/>
            <person name="Zalar P."/>
            <person name="Grube M."/>
            <person name="Sun H."/>
            <person name="Han J."/>
            <person name="Sharma A."/>
            <person name="Chiniquy J."/>
            <person name="Ngan C.Y."/>
            <person name="Lipzen A."/>
            <person name="Barry K."/>
            <person name="Grigoriev I.V."/>
            <person name="Gunde-Cimerman N."/>
        </authorList>
    </citation>
    <scope>NUCLEOTIDE SEQUENCE [LARGE SCALE GENOMIC DNA]</scope>
    <source>
        <strain evidence="5 6">CBS 147.97</strain>
    </source>
</reference>
<dbReference type="PROSITE" id="PS51192">
    <property type="entry name" value="HELICASE_ATP_BIND_1"/>
    <property type="match status" value="1"/>
</dbReference>
<evidence type="ECO:0000256" key="1">
    <source>
        <dbReference type="ARBA" id="ARBA00022806"/>
    </source>
</evidence>
<feature type="region of interest" description="Disordered" evidence="3">
    <location>
        <begin position="1172"/>
        <end position="1195"/>
    </location>
</feature>